<dbReference type="PANTHER" id="PTHR14359:SF6">
    <property type="entry name" value="PHOSPHOPANTOTHENOYLCYSTEINE DECARBOXYLASE"/>
    <property type="match status" value="1"/>
</dbReference>
<dbReference type="Pfam" id="PF02441">
    <property type="entry name" value="Flavoprotein"/>
    <property type="match status" value="1"/>
</dbReference>
<reference evidence="3" key="1">
    <citation type="journal article" date="2019" name="Int. J. Syst. Evol. Microbiol.">
        <title>The Global Catalogue of Microorganisms (GCM) 10K type strain sequencing project: providing services to taxonomists for standard genome sequencing and annotation.</title>
        <authorList>
            <consortium name="The Broad Institute Genomics Platform"/>
            <consortium name="The Broad Institute Genome Sequencing Center for Infectious Disease"/>
            <person name="Wu L."/>
            <person name="Ma J."/>
        </authorList>
    </citation>
    <scope>NUCLEOTIDE SEQUENCE [LARGE SCALE GENOMIC DNA]</scope>
    <source>
        <strain evidence="3">CGMCC 4.1622</strain>
    </source>
</reference>
<evidence type="ECO:0000313" key="3">
    <source>
        <dbReference type="Proteomes" id="UP001596066"/>
    </source>
</evidence>
<dbReference type="InterPro" id="IPR036551">
    <property type="entry name" value="Flavin_trans-like"/>
</dbReference>
<dbReference type="PANTHER" id="PTHR14359">
    <property type="entry name" value="HOMO-OLIGOMERIC FLAVIN CONTAINING CYS DECARBOXYLASE FAMILY"/>
    <property type="match status" value="1"/>
</dbReference>
<dbReference type="RefSeq" id="WP_346144480.1">
    <property type="nucleotide sequence ID" value="NZ_BAAAUA010000017.1"/>
</dbReference>
<gene>
    <name evidence="2" type="ORF">ACFPZF_12025</name>
</gene>
<accession>A0ABW0VB50</accession>
<proteinExistence type="predicted"/>
<dbReference type="Gene3D" id="3.40.50.1950">
    <property type="entry name" value="Flavin prenyltransferase-like"/>
    <property type="match status" value="1"/>
</dbReference>
<dbReference type="SUPFAM" id="SSF52507">
    <property type="entry name" value="Homo-oligomeric flavin-containing Cys decarboxylases, HFCD"/>
    <property type="match status" value="1"/>
</dbReference>
<name>A0ABW0VB50_9ACTN</name>
<organism evidence="2 3">
    <name type="scientific">Kitasatospora cinereorecta</name>
    <dbReference type="NCBI Taxonomy" id="285560"/>
    <lineage>
        <taxon>Bacteria</taxon>
        <taxon>Bacillati</taxon>
        <taxon>Actinomycetota</taxon>
        <taxon>Actinomycetes</taxon>
        <taxon>Kitasatosporales</taxon>
        <taxon>Streptomycetaceae</taxon>
        <taxon>Kitasatospora</taxon>
    </lineage>
</organism>
<sequence>MTEQNPPFLYVVVSAAGVAADVGTLVEAAQAEGWRVGVVATPNALPIIDPPALAALTGYPVRSAWRAPGEAKPLPPADAIAVAPATFNTVNKWAGGIADTLAVAILCEAYGLGVPTAAQPCVNPALAAHPAYAASLARLRDMGVLLPDGPDFAWTPVLDLLRPHLGG</sequence>
<dbReference type="EMBL" id="JBHSOC010000017">
    <property type="protein sequence ID" value="MFC5642077.1"/>
    <property type="molecule type" value="Genomic_DNA"/>
</dbReference>
<evidence type="ECO:0000259" key="1">
    <source>
        <dbReference type="Pfam" id="PF02441"/>
    </source>
</evidence>
<feature type="domain" description="Flavoprotein" evidence="1">
    <location>
        <begin position="10"/>
        <end position="102"/>
    </location>
</feature>
<dbReference type="InterPro" id="IPR003382">
    <property type="entry name" value="Flavoprotein"/>
</dbReference>
<comment type="caution">
    <text evidence="2">The sequence shown here is derived from an EMBL/GenBank/DDBJ whole genome shotgun (WGS) entry which is preliminary data.</text>
</comment>
<dbReference type="Proteomes" id="UP001596066">
    <property type="component" value="Unassembled WGS sequence"/>
</dbReference>
<evidence type="ECO:0000313" key="2">
    <source>
        <dbReference type="EMBL" id="MFC5642077.1"/>
    </source>
</evidence>
<protein>
    <submittedName>
        <fullName evidence="2">Flavoprotein</fullName>
    </submittedName>
</protein>
<keyword evidence="3" id="KW-1185">Reference proteome</keyword>